<reference evidence="3" key="1">
    <citation type="submission" date="2022-11" db="UniProtKB">
        <authorList>
            <consortium name="WormBaseParasite"/>
        </authorList>
    </citation>
    <scope>IDENTIFICATION</scope>
</reference>
<dbReference type="AlphaFoldDB" id="A0A914RPG8"/>
<dbReference type="GO" id="GO:0005978">
    <property type="term" value="P:glycogen biosynthetic process"/>
    <property type="evidence" value="ECO:0007669"/>
    <property type="project" value="TreeGrafter"/>
</dbReference>
<evidence type="ECO:0000313" key="3">
    <source>
        <dbReference type="WBParaSite" id="PEQ_0000839401-mRNA-1"/>
    </source>
</evidence>
<dbReference type="WBParaSite" id="PEQ_0000839401-mRNA-1">
    <property type="protein sequence ID" value="PEQ_0000839401-mRNA-1"/>
    <property type="gene ID" value="PEQ_0000839401"/>
</dbReference>
<sequence length="162" mass="19211">MSFVSRIETIVRGPDEQREEWEELLQLGYPWKLFVLGMMEAGQFRVAVKKGGVYRNKLSPWAHYVTRPKDSLVYHQPFYNPPQSEIYRFKFPKPGQPESLRIYEAHVGISSWEGKINTYRDFAEHIIPRIHNQGFFEFISLVENLFFQLIVSFMFVMSITKK</sequence>
<keyword evidence="2" id="KW-1185">Reference proteome</keyword>
<dbReference type="PANTHER" id="PTHR43651">
    <property type="entry name" value="1,4-ALPHA-GLUCAN-BRANCHING ENZYME"/>
    <property type="match status" value="1"/>
</dbReference>
<accession>A0A914RPG8</accession>
<proteinExistence type="predicted"/>
<keyword evidence="1" id="KW-0812">Transmembrane</keyword>
<dbReference type="PANTHER" id="PTHR43651:SF3">
    <property type="entry name" value="1,4-ALPHA-GLUCAN-BRANCHING ENZYME"/>
    <property type="match status" value="1"/>
</dbReference>
<dbReference type="GO" id="GO:0005737">
    <property type="term" value="C:cytoplasm"/>
    <property type="evidence" value="ECO:0007669"/>
    <property type="project" value="TreeGrafter"/>
</dbReference>
<organism evidence="2 3">
    <name type="scientific">Parascaris equorum</name>
    <name type="common">Equine roundworm</name>
    <dbReference type="NCBI Taxonomy" id="6256"/>
    <lineage>
        <taxon>Eukaryota</taxon>
        <taxon>Metazoa</taxon>
        <taxon>Ecdysozoa</taxon>
        <taxon>Nematoda</taxon>
        <taxon>Chromadorea</taxon>
        <taxon>Rhabditida</taxon>
        <taxon>Spirurina</taxon>
        <taxon>Ascaridomorpha</taxon>
        <taxon>Ascaridoidea</taxon>
        <taxon>Ascarididae</taxon>
        <taxon>Parascaris</taxon>
    </lineage>
</organism>
<evidence type="ECO:0000256" key="1">
    <source>
        <dbReference type="SAM" id="Phobius"/>
    </source>
</evidence>
<feature type="transmembrane region" description="Helical" evidence="1">
    <location>
        <begin position="138"/>
        <end position="159"/>
    </location>
</feature>
<protein>
    <submittedName>
        <fullName evidence="3">Uncharacterized protein</fullName>
    </submittedName>
</protein>
<dbReference type="Gene3D" id="3.20.20.80">
    <property type="entry name" value="Glycosidases"/>
    <property type="match status" value="1"/>
</dbReference>
<dbReference type="Proteomes" id="UP000887564">
    <property type="component" value="Unplaced"/>
</dbReference>
<name>A0A914RPG8_PAREQ</name>
<keyword evidence="1" id="KW-1133">Transmembrane helix</keyword>
<keyword evidence="1" id="KW-0472">Membrane</keyword>
<dbReference type="GO" id="GO:0003844">
    <property type="term" value="F:1,4-alpha-glucan branching enzyme activity"/>
    <property type="evidence" value="ECO:0007669"/>
    <property type="project" value="TreeGrafter"/>
</dbReference>
<evidence type="ECO:0000313" key="2">
    <source>
        <dbReference type="Proteomes" id="UP000887564"/>
    </source>
</evidence>